<dbReference type="SUPFAM" id="SSF58104">
    <property type="entry name" value="Methyl-accepting chemotaxis protein (MCP) signaling domain"/>
    <property type="match status" value="1"/>
</dbReference>
<dbReference type="RefSeq" id="WP_085277451.1">
    <property type="nucleotide sequence ID" value="NZ_FXAG01000022.1"/>
</dbReference>
<keyword evidence="8 12" id="KW-0472">Membrane</keyword>
<proteinExistence type="predicted"/>
<keyword evidence="11" id="KW-0175">Coiled coil</keyword>
<dbReference type="SMART" id="SM00283">
    <property type="entry name" value="MA"/>
    <property type="match status" value="1"/>
</dbReference>
<keyword evidence="9 10" id="KW-0807">Transducer</keyword>
<keyword evidence="4" id="KW-0145">Chemotaxis</keyword>
<accession>A0A1Y6C4S8</accession>
<keyword evidence="5" id="KW-0997">Cell inner membrane</keyword>
<evidence type="ECO:0000313" key="15">
    <source>
        <dbReference type="EMBL" id="SMF45497.1"/>
    </source>
</evidence>
<name>A0A1Y6C4S8_9NEIS</name>
<dbReference type="Gene3D" id="3.30.450.20">
    <property type="entry name" value="PAS domain"/>
    <property type="match status" value="1"/>
</dbReference>
<feature type="domain" description="Methyl-accepting transducer" evidence="13">
    <location>
        <begin position="257"/>
        <end position="493"/>
    </location>
</feature>
<keyword evidence="16" id="KW-1185">Reference proteome</keyword>
<dbReference type="NCBIfam" id="TIGR00229">
    <property type="entry name" value="sensory_box"/>
    <property type="match status" value="1"/>
</dbReference>
<sequence length="533" mass="57530">MKINLPVTDQEHLVDPSNPIVSKTDAKGSITYVNRAFVDISGFSEAELVGRNHNIVRHPDMPPEAFADLWETIKTGRPWRGLVKNRCKNGDFYWVEAYVTPITEHGKITGYMSVRSAPRREEIAAATALYQAVRNKQAVVPSTLKALRRCVDVLRWAPLLAGAGVVLLLAGSLVPPGVGGAALVMAGAVLAVSGGAWGWWRVNKVLGLLRQGFGELAEGRLGRDLQVRDGGLLGEVIGGLESLRIHYRAVVADVIGAGSRTSGQADQLRDEMHSLAARSVQQGEGLMQISRNMETMSAAIKDVVELAEQNLNGAESTKSVAEAGKDTMQAATRAAERTVSVVGTSRAAISEMDHSMQRIRTMTDMIHEIAEQTNLLALNAAIEAARAGEAGRGFSVVADEVRKLAERTSSATGSITEVVQQIGEITRQAVSSMDATVEEVEEVSGHIRQSSANLDHLMQVAEQARRQANDLAMGMEENSQSVHEVAASLEQLNTIAEQNLHTTRAIEQSSNHLAETAGDLSKLTADFRKWNVR</sequence>
<evidence type="ECO:0000259" key="14">
    <source>
        <dbReference type="PROSITE" id="PS50112"/>
    </source>
</evidence>
<dbReference type="GO" id="GO:0006935">
    <property type="term" value="P:chemotaxis"/>
    <property type="evidence" value="ECO:0007669"/>
    <property type="project" value="UniProtKB-KW"/>
</dbReference>
<dbReference type="PROSITE" id="PS50112">
    <property type="entry name" value="PAS"/>
    <property type="match status" value="1"/>
</dbReference>
<keyword evidence="3" id="KW-0488">Methylation</keyword>
<evidence type="ECO:0000256" key="12">
    <source>
        <dbReference type="SAM" id="Phobius"/>
    </source>
</evidence>
<dbReference type="GO" id="GO:0007165">
    <property type="term" value="P:signal transduction"/>
    <property type="evidence" value="ECO:0007669"/>
    <property type="project" value="UniProtKB-KW"/>
</dbReference>
<organism evidence="15 16">
    <name type="scientific">Pseudogulbenkiania subflava DSM 22618</name>
    <dbReference type="NCBI Taxonomy" id="1123014"/>
    <lineage>
        <taxon>Bacteria</taxon>
        <taxon>Pseudomonadati</taxon>
        <taxon>Pseudomonadota</taxon>
        <taxon>Betaproteobacteria</taxon>
        <taxon>Neisseriales</taxon>
        <taxon>Chromobacteriaceae</taxon>
        <taxon>Pseudogulbenkiania</taxon>
    </lineage>
</organism>
<evidence type="ECO:0000256" key="3">
    <source>
        <dbReference type="ARBA" id="ARBA00022481"/>
    </source>
</evidence>
<protein>
    <submittedName>
        <fullName evidence="15">Methyl-accepting chemotaxis sensory transducer with Pas/Pac sensor</fullName>
    </submittedName>
</protein>
<keyword evidence="6 12" id="KW-0812">Transmembrane</keyword>
<dbReference type="PROSITE" id="PS50111">
    <property type="entry name" value="CHEMOTAXIS_TRANSDUC_2"/>
    <property type="match status" value="1"/>
</dbReference>
<dbReference type="Pfam" id="PF00015">
    <property type="entry name" value="MCPsignal"/>
    <property type="match status" value="1"/>
</dbReference>
<evidence type="ECO:0000256" key="4">
    <source>
        <dbReference type="ARBA" id="ARBA00022500"/>
    </source>
</evidence>
<reference evidence="16" key="1">
    <citation type="submission" date="2017-04" db="EMBL/GenBank/DDBJ databases">
        <authorList>
            <person name="Varghese N."/>
            <person name="Submissions S."/>
        </authorList>
    </citation>
    <scope>NUCLEOTIDE SEQUENCE [LARGE SCALE GENOMIC DNA]</scope>
    <source>
        <strain evidence="16">DSM 22618</strain>
    </source>
</reference>
<dbReference type="PANTHER" id="PTHR32089">
    <property type="entry name" value="METHYL-ACCEPTING CHEMOTAXIS PROTEIN MCPB"/>
    <property type="match status" value="1"/>
</dbReference>
<dbReference type="Gene3D" id="1.10.287.950">
    <property type="entry name" value="Methyl-accepting chemotaxis protein"/>
    <property type="match status" value="1"/>
</dbReference>
<evidence type="ECO:0000259" key="13">
    <source>
        <dbReference type="PROSITE" id="PS50111"/>
    </source>
</evidence>
<feature type="coiled-coil region" evidence="11">
    <location>
        <begin position="447"/>
        <end position="478"/>
    </location>
</feature>
<evidence type="ECO:0000256" key="10">
    <source>
        <dbReference type="PROSITE-ProRule" id="PRU00284"/>
    </source>
</evidence>
<dbReference type="GO" id="GO:0005886">
    <property type="term" value="C:plasma membrane"/>
    <property type="evidence" value="ECO:0007669"/>
    <property type="project" value="UniProtKB-SubCell"/>
</dbReference>
<evidence type="ECO:0000256" key="2">
    <source>
        <dbReference type="ARBA" id="ARBA00022475"/>
    </source>
</evidence>
<dbReference type="Pfam" id="PF08447">
    <property type="entry name" value="PAS_3"/>
    <property type="match status" value="1"/>
</dbReference>
<evidence type="ECO:0000256" key="6">
    <source>
        <dbReference type="ARBA" id="ARBA00022692"/>
    </source>
</evidence>
<dbReference type="Proteomes" id="UP000192920">
    <property type="component" value="Unassembled WGS sequence"/>
</dbReference>
<dbReference type="EMBL" id="FXAG01000022">
    <property type="protein sequence ID" value="SMF45497.1"/>
    <property type="molecule type" value="Genomic_DNA"/>
</dbReference>
<keyword evidence="2" id="KW-1003">Cell membrane</keyword>
<evidence type="ECO:0000256" key="5">
    <source>
        <dbReference type="ARBA" id="ARBA00022519"/>
    </source>
</evidence>
<evidence type="ECO:0000256" key="1">
    <source>
        <dbReference type="ARBA" id="ARBA00004429"/>
    </source>
</evidence>
<dbReference type="AlphaFoldDB" id="A0A1Y6C4S8"/>
<gene>
    <name evidence="15" type="ORF">SAMN02745746_03358</name>
</gene>
<dbReference type="SMART" id="SM00091">
    <property type="entry name" value="PAS"/>
    <property type="match status" value="1"/>
</dbReference>
<dbReference type="CDD" id="cd00130">
    <property type="entry name" value="PAS"/>
    <property type="match status" value="1"/>
</dbReference>
<evidence type="ECO:0000313" key="16">
    <source>
        <dbReference type="Proteomes" id="UP000192920"/>
    </source>
</evidence>
<keyword evidence="7 12" id="KW-1133">Transmembrane helix</keyword>
<evidence type="ECO:0000256" key="7">
    <source>
        <dbReference type="ARBA" id="ARBA00022989"/>
    </source>
</evidence>
<feature type="transmembrane region" description="Helical" evidence="12">
    <location>
        <begin position="180"/>
        <end position="200"/>
    </location>
</feature>
<dbReference type="FunFam" id="3.30.450.20:FF:000046">
    <property type="entry name" value="Aerotaxis sensor receptor"/>
    <property type="match status" value="1"/>
</dbReference>
<feature type="transmembrane region" description="Helical" evidence="12">
    <location>
        <begin position="153"/>
        <end position="174"/>
    </location>
</feature>
<evidence type="ECO:0000256" key="11">
    <source>
        <dbReference type="SAM" id="Coils"/>
    </source>
</evidence>
<feature type="domain" description="PAS" evidence="14">
    <location>
        <begin position="11"/>
        <end position="60"/>
    </location>
</feature>
<comment type="subcellular location">
    <subcellularLocation>
        <location evidence="1">Cell inner membrane</location>
        <topology evidence="1">Multi-pass membrane protein</topology>
    </subcellularLocation>
</comment>
<dbReference type="InterPro" id="IPR035965">
    <property type="entry name" value="PAS-like_dom_sf"/>
</dbReference>
<dbReference type="PANTHER" id="PTHR32089:SF112">
    <property type="entry name" value="LYSOZYME-LIKE PROTEIN-RELATED"/>
    <property type="match status" value="1"/>
</dbReference>
<evidence type="ECO:0000256" key="8">
    <source>
        <dbReference type="ARBA" id="ARBA00023136"/>
    </source>
</evidence>
<dbReference type="InterPro" id="IPR004089">
    <property type="entry name" value="MCPsignal_dom"/>
</dbReference>
<dbReference type="InterPro" id="IPR000014">
    <property type="entry name" value="PAS"/>
</dbReference>
<dbReference type="SUPFAM" id="SSF55785">
    <property type="entry name" value="PYP-like sensor domain (PAS domain)"/>
    <property type="match status" value="1"/>
</dbReference>
<dbReference type="CDD" id="cd11386">
    <property type="entry name" value="MCP_signal"/>
    <property type="match status" value="1"/>
</dbReference>
<evidence type="ECO:0000256" key="9">
    <source>
        <dbReference type="ARBA" id="ARBA00023224"/>
    </source>
</evidence>
<dbReference type="STRING" id="1123014.SAMN02745746_03358"/>
<dbReference type="InterPro" id="IPR013655">
    <property type="entry name" value="PAS_fold_3"/>
</dbReference>